<proteinExistence type="predicted"/>
<keyword evidence="1" id="KW-0732">Signal</keyword>
<dbReference type="Proteomes" id="UP000322524">
    <property type="component" value="Unassembled WGS sequence"/>
</dbReference>
<dbReference type="AlphaFoldDB" id="A0A5D4SMS5"/>
<evidence type="ECO:0000313" key="2">
    <source>
        <dbReference type="EMBL" id="TYS64570.1"/>
    </source>
</evidence>
<feature type="chain" id="PRO_5022928609" evidence="1">
    <location>
        <begin position="28"/>
        <end position="144"/>
    </location>
</feature>
<organism evidence="2 3">
    <name type="scientific">Sutcliffiella horikoshii</name>
    <dbReference type="NCBI Taxonomy" id="79883"/>
    <lineage>
        <taxon>Bacteria</taxon>
        <taxon>Bacillati</taxon>
        <taxon>Bacillota</taxon>
        <taxon>Bacilli</taxon>
        <taxon>Bacillales</taxon>
        <taxon>Bacillaceae</taxon>
        <taxon>Sutcliffiella</taxon>
    </lineage>
</organism>
<name>A0A5D4SMS5_9BACI</name>
<comment type="caution">
    <text evidence="2">The sequence shown here is derived from an EMBL/GenBank/DDBJ whole genome shotgun (WGS) entry which is preliminary data.</text>
</comment>
<feature type="signal peptide" evidence="1">
    <location>
        <begin position="1"/>
        <end position="27"/>
    </location>
</feature>
<gene>
    <name evidence="2" type="ORF">FZC76_18600</name>
</gene>
<evidence type="ECO:0000313" key="3">
    <source>
        <dbReference type="Proteomes" id="UP000322524"/>
    </source>
</evidence>
<protein>
    <submittedName>
        <fullName evidence="2">Uncharacterized protein</fullName>
    </submittedName>
</protein>
<dbReference type="RefSeq" id="WP_148989674.1">
    <property type="nucleotide sequence ID" value="NZ_VTEV01000008.1"/>
</dbReference>
<evidence type="ECO:0000256" key="1">
    <source>
        <dbReference type="SAM" id="SignalP"/>
    </source>
</evidence>
<accession>A0A5D4SMS5</accession>
<dbReference type="OrthoDB" id="2907171at2"/>
<dbReference type="EMBL" id="VTEV01000008">
    <property type="protein sequence ID" value="TYS64570.1"/>
    <property type="molecule type" value="Genomic_DNA"/>
</dbReference>
<reference evidence="2 3" key="1">
    <citation type="submission" date="2019-08" db="EMBL/GenBank/DDBJ databases">
        <title>Bacillus genomes from the desert of Cuatro Cienegas, Coahuila.</title>
        <authorList>
            <person name="Olmedo-Alvarez G."/>
        </authorList>
    </citation>
    <scope>NUCLEOTIDE SEQUENCE [LARGE SCALE GENOMIC DNA]</scope>
    <source>
        <strain evidence="2 3">CH28_1T</strain>
    </source>
</reference>
<sequence>MQRLFSLSILSLLLFSASTIFVPNVIASPEETHGHHNEYRNDHYRHWKKYNEYLEQNKDKVIPYLSDYLNKEQPEIEKLLQNGAELHTLVKASILSKLGKVDLKEILTKKENGQSFKDIAKELNVKKEDIYTEMKKMKETIKKS</sequence>